<proteinExistence type="predicted"/>
<dbReference type="Pfam" id="PF02450">
    <property type="entry name" value="LCAT"/>
    <property type="match status" value="2"/>
</dbReference>
<keyword evidence="1" id="KW-0472">Membrane</keyword>
<organism evidence="2 3">
    <name type="scientific">Ditylenchus dipsaci</name>
    <dbReference type="NCBI Taxonomy" id="166011"/>
    <lineage>
        <taxon>Eukaryota</taxon>
        <taxon>Metazoa</taxon>
        <taxon>Ecdysozoa</taxon>
        <taxon>Nematoda</taxon>
        <taxon>Chromadorea</taxon>
        <taxon>Rhabditida</taxon>
        <taxon>Tylenchina</taxon>
        <taxon>Tylenchomorpha</taxon>
        <taxon>Sphaerularioidea</taxon>
        <taxon>Anguinidae</taxon>
        <taxon>Anguininae</taxon>
        <taxon>Ditylenchus</taxon>
    </lineage>
</organism>
<accession>A0A915CQL5</accession>
<keyword evidence="1" id="KW-0812">Transmembrane</keyword>
<keyword evidence="2" id="KW-1185">Reference proteome</keyword>
<dbReference type="GO" id="GO:0006629">
    <property type="term" value="P:lipid metabolic process"/>
    <property type="evidence" value="ECO:0007669"/>
    <property type="project" value="InterPro"/>
</dbReference>
<evidence type="ECO:0000313" key="2">
    <source>
        <dbReference type="Proteomes" id="UP000887574"/>
    </source>
</evidence>
<dbReference type="PANTHER" id="PTHR11440">
    <property type="entry name" value="LECITHIN-CHOLESTEROL ACYLTRANSFERASE-RELATED"/>
    <property type="match status" value="1"/>
</dbReference>
<sequence length="389" mass="44212">MTIDEHKLTQQLIFIAVCCPLCYYFIVCGDDKDESFNGCFGERSNLENISNVYYTPYKRKEGDPTKPSNPIVLSDGGSRLRANLTGKPDTVHYLCSKKTSDFYDLLLGRQYEACFQHHHNVSENAPGVDVEVFGFGNTDTVEWLDSSKWSPGLYFANIVDALVSWGYTRGKNVAGAPYDWRKSPPELKDYYIQLRTLIEILYRYNNNTRVVVLGHSMGNPIMNYFYHNYVDQTWKDKYVEAHVSLAGAWGGSLQIMKLFASGYNMDYYRIILPPSALRGMQRSFTSSAYLLTEVGPPGVKVHCLYGIDVKTAEQFVWAKGYFPEYQPTTIVYGDGDGTVNIRSLETCKQWNESNNAGKSSQIYPLSKADHMGILRDQRTIDTLRSVLYP</sequence>
<reference evidence="3" key="1">
    <citation type="submission" date="2022-11" db="UniProtKB">
        <authorList>
            <consortium name="WormBaseParasite"/>
        </authorList>
    </citation>
    <scope>IDENTIFICATION</scope>
</reference>
<dbReference type="AlphaFoldDB" id="A0A915CQL5"/>
<keyword evidence="1" id="KW-1133">Transmembrane helix</keyword>
<feature type="transmembrane region" description="Helical" evidence="1">
    <location>
        <begin position="12"/>
        <end position="27"/>
    </location>
</feature>
<protein>
    <submittedName>
        <fullName evidence="3">Group XV phospholipase A2</fullName>
    </submittedName>
</protein>
<dbReference type="WBParaSite" id="jg11551">
    <property type="protein sequence ID" value="jg11551"/>
    <property type="gene ID" value="jg11551"/>
</dbReference>
<dbReference type="InterPro" id="IPR029058">
    <property type="entry name" value="AB_hydrolase_fold"/>
</dbReference>
<dbReference type="Proteomes" id="UP000887574">
    <property type="component" value="Unplaced"/>
</dbReference>
<evidence type="ECO:0000256" key="1">
    <source>
        <dbReference type="SAM" id="Phobius"/>
    </source>
</evidence>
<dbReference type="GO" id="GO:0008374">
    <property type="term" value="F:O-acyltransferase activity"/>
    <property type="evidence" value="ECO:0007669"/>
    <property type="project" value="InterPro"/>
</dbReference>
<dbReference type="SUPFAM" id="SSF53474">
    <property type="entry name" value="alpha/beta-Hydrolases"/>
    <property type="match status" value="1"/>
</dbReference>
<dbReference type="Gene3D" id="3.40.50.1820">
    <property type="entry name" value="alpha/beta hydrolase"/>
    <property type="match status" value="1"/>
</dbReference>
<name>A0A915CQL5_9BILA</name>
<evidence type="ECO:0000313" key="3">
    <source>
        <dbReference type="WBParaSite" id="jg11551"/>
    </source>
</evidence>
<dbReference type="InterPro" id="IPR003386">
    <property type="entry name" value="LACT/PDAT_acylTrfase"/>
</dbReference>